<dbReference type="Gene3D" id="2.60.20.10">
    <property type="entry name" value="Crystallins"/>
    <property type="match status" value="1"/>
</dbReference>
<proteinExistence type="predicted"/>
<feature type="compositionally biased region" description="Polar residues" evidence="1">
    <location>
        <begin position="32"/>
        <end position="48"/>
    </location>
</feature>
<dbReference type="Proteomes" id="UP001620295">
    <property type="component" value="Unassembled WGS sequence"/>
</dbReference>
<dbReference type="Pfam" id="PF03640">
    <property type="entry name" value="Lipoprotein_15"/>
    <property type="match status" value="2"/>
</dbReference>
<dbReference type="PANTHER" id="PTHR39335">
    <property type="entry name" value="BLL4220 PROTEIN"/>
    <property type="match status" value="1"/>
</dbReference>
<accession>A0ABW8LSS5</accession>
<gene>
    <name evidence="3" type="ORF">ACI2L5_24525</name>
</gene>
<reference evidence="3 4" key="1">
    <citation type="submission" date="2024-11" db="EMBL/GenBank/DDBJ databases">
        <title>The Natural Products Discovery Center: Release of the First 8490 Sequenced Strains for Exploring Actinobacteria Biosynthetic Diversity.</title>
        <authorList>
            <person name="Kalkreuter E."/>
            <person name="Kautsar S.A."/>
            <person name="Yang D."/>
            <person name="Bader C.D."/>
            <person name="Teijaro C.N."/>
            <person name="Fluegel L."/>
            <person name="Davis C.M."/>
            <person name="Simpson J.R."/>
            <person name="Lauterbach L."/>
            <person name="Steele A.D."/>
            <person name="Gui C."/>
            <person name="Meng S."/>
            <person name="Li G."/>
            <person name="Viehrig K."/>
            <person name="Ye F."/>
            <person name="Su P."/>
            <person name="Kiefer A.F."/>
            <person name="Nichols A."/>
            <person name="Cepeda A.J."/>
            <person name="Yan W."/>
            <person name="Fan B."/>
            <person name="Jiang Y."/>
            <person name="Adhikari A."/>
            <person name="Zheng C.-J."/>
            <person name="Schuster L."/>
            <person name="Cowan T.M."/>
            <person name="Smanski M.J."/>
            <person name="Chevrette M.G."/>
            <person name="De Carvalho L.P.S."/>
            <person name="Shen B."/>
        </authorList>
    </citation>
    <scope>NUCLEOTIDE SEQUENCE [LARGE SCALE GENOMIC DNA]</scope>
    <source>
        <strain evidence="3 4">NPDC020863</strain>
    </source>
</reference>
<dbReference type="RefSeq" id="WP_358629672.1">
    <property type="nucleotide sequence ID" value="NZ_JBFACG010000018.1"/>
</dbReference>
<feature type="region of interest" description="Disordered" evidence="1">
    <location>
        <begin position="185"/>
        <end position="233"/>
    </location>
</feature>
<feature type="compositionally biased region" description="Low complexity" evidence="1">
    <location>
        <begin position="216"/>
        <end position="230"/>
    </location>
</feature>
<organism evidence="3 4">
    <name type="scientific">Streptomyces milbemycinicus</name>
    <dbReference type="NCBI Taxonomy" id="476552"/>
    <lineage>
        <taxon>Bacteria</taxon>
        <taxon>Bacillati</taxon>
        <taxon>Actinomycetota</taxon>
        <taxon>Actinomycetes</taxon>
        <taxon>Kitasatosporales</taxon>
        <taxon>Streptomycetaceae</taxon>
        <taxon>Streptomyces</taxon>
    </lineage>
</organism>
<dbReference type="PROSITE" id="PS51257">
    <property type="entry name" value="PROKAR_LIPOPROTEIN"/>
    <property type="match status" value="1"/>
</dbReference>
<evidence type="ECO:0000313" key="4">
    <source>
        <dbReference type="Proteomes" id="UP001620295"/>
    </source>
</evidence>
<feature type="region of interest" description="Disordered" evidence="1">
    <location>
        <begin position="26"/>
        <end position="88"/>
    </location>
</feature>
<dbReference type="EMBL" id="JBJDQH010000008">
    <property type="protein sequence ID" value="MFK4268080.1"/>
    <property type="molecule type" value="Genomic_DNA"/>
</dbReference>
<evidence type="ECO:0000256" key="1">
    <source>
        <dbReference type="SAM" id="MobiDB-lite"/>
    </source>
</evidence>
<name>A0ABW8LSS5_9ACTN</name>
<keyword evidence="2" id="KW-0732">Signal</keyword>
<keyword evidence="4" id="KW-1185">Reference proteome</keyword>
<feature type="signal peptide" evidence="2">
    <location>
        <begin position="1"/>
        <end position="22"/>
    </location>
</feature>
<evidence type="ECO:0000313" key="3">
    <source>
        <dbReference type="EMBL" id="MFK4268080.1"/>
    </source>
</evidence>
<evidence type="ECO:0008006" key="5">
    <source>
        <dbReference type="Google" id="ProtNLM"/>
    </source>
</evidence>
<feature type="chain" id="PRO_5045381105" description="Lipoprotein" evidence="2">
    <location>
        <begin position="23"/>
        <end position="313"/>
    </location>
</feature>
<sequence length="313" mass="31457">MFGKRSAAFAALATTGVLLLTACGGGDDSAQDSKASQTSKAPQASQKTSEAERSSAASGAMDLSFRSGTAKQGGAAPKTGDWAGSGTPKARKWVQLSAGRAGALNPVVVNGAGFTLYRFDKDTAMPSKSNCEGACATTWPPVLIAPGGKIFVDGVEPSAIGVIKRADGTHQVTINGWPVYRFSKDTKPGDTNGQGVGGTWFGVTPDGQKAGQPENDPGGSQDGSDPSDGGTAKATSVVLFDDAGFADNGAQGLAGPGCQNVARDDVASSLSADGSLKIWSGPDCTGRSKVVTGDVADLAAIGFDNDVSSVRFG</sequence>
<evidence type="ECO:0000256" key="2">
    <source>
        <dbReference type="SAM" id="SignalP"/>
    </source>
</evidence>
<dbReference type="InterPro" id="IPR005297">
    <property type="entry name" value="Lipoprotein_repeat"/>
</dbReference>
<protein>
    <recommendedName>
        <fullName evidence="5">Lipoprotein</fullName>
    </recommendedName>
</protein>
<dbReference type="PANTHER" id="PTHR39335:SF1">
    <property type="entry name" value="BLL4220 PROTEIN"/>
    <property type="match status" value="1"/>
</dbReference>
<comment type="caution">
    <text evidence="3">The sequence shown here is derived from an EMBL/GenBank/DDBJ whole genome shotgun (WGS) entry which is preliminary data.</text>
</comment>